<dbReference type="PANTHER" id="PTHR47992">
    <property type="entry name" value="PROTEIN PHOSPHATASE"/>
    <property type="match status" value="1"/>
</dbReference>
<evidence type="ECO:0000256" key="1">
    <source>
        <dbReference type="SAM" id="MobiDB-lite"/>
    </source>
</evidence>
<dbReference type="SMART" id="SM00332">
    <property type="entry name" value="PP2Cc"/>
    <property type="match status" value="1"/>
</dbReference>
<name>A0ABP0YL76_9ROSI</name>
<feature type="compositionally biased region" description="Acidic residues" evidence="1">
    <location>
        <begin position="67"/>
        <end position="76"/>
    </location>
</feature>
<proteinExistence type="predicted"/>
<dbReference type="EMBL" id="OZ021738">
    <property type="protein sequence ID" value="CAK9321268.1"/>
    <property type="molecule type" value="Genomic_DNA"/>
</dbReference>
<evidence type="ECO:0000313" key="4">
    <source>
        <dbReference type="Proteomes" id="UP001642487"/>
    </source>
</evidence>
<dbReference type="Pfam" id="PF00481">
    <property type="entry name" value="PP2C"/>
    <property type="match status" value="1"/>
</dbReference>
<evidence type="ECO:0000259" key="2">
    <source>
        <dbReference type="PROSITE" id="PS51746"/>
    </source>
</evidence>
<dbReference type="InterPro" id="IPR001932">
    <property type="entry name" value="PPM-type_phosphatase-like_dom"/>
</dbReference>
<protein>
    <recommendedName>
        <fullName evidence="2">PPM-type phosphatase domain-containing protein</fullName>
    </recommendedName>
</protein>
<gene>
    <name evidence="3" type="ORF">CITCOLO1_LOCUS13336</name>
</gene>
<feature type="region of interest" description="Disordered" evidence="1">
    <location>
        <begin position="48"/>
        <end position="80"/>
    </location>
</feature>
<feature type="domain" description="PPM-type phosphatase" evidence="2">
    <location>
        <begin position="87"/>
        <end position="334"/>
    </location>
</feature>
<dbReference type="SMART" id="SM00331">
    <property type="entry name" value="PP2C_SIG"/>
    <property type="match status" value="1"/>
</dbReference>
<accession>A0ABP0YL76</accession>
<keyword evidence="4" id="KW-1185">Reference proteome</keyword>
<dbReference type="CDD" id="cd00143">
    <property type="entry name" value="PP2Cc"/>
    <property type="match status" value="1"/>
</dbReference>
<dbReference type="Gene3D" id="3.60.40.10">
    <property type="entry name" value="PPM-type phosphatase domain"/>
    <property type="match status" value="1"/>
</dbReference>
<dbReference type="Proteomes" id="UP001642487">
    <property type="component" value="Chromosome 4"/>
</dbReference>
<evidence type="ECO:0000313" key="3">
    <source>
        <dbReference type="EMBL" id="CAK9321268.1"/>
    </source>
</evidence>
<feature type="compositionally biased region" description="Basic and acidic residues" evidence="1">
    <location>
        <begin position="48"/>
        <end position="57"/>
    </location>
</feature>
<dbReference type="InterPro" id="IPR015655">
    <property type="entry name" value="PP2C"/>
</dbReference>
<dbReference type="InterPro" id="IPR036457">
    <property type="entry name" value="PPM-type-like_dom_sf"/>
</dbReference>
<sequence length="335" mass="37508">MGFVTSNPENHLITKTLNKGCCTASPSQQEILLNELNKRKSKRVKIKVPKEAKEENQKTINNNKEDEREENLEDEGGSSQIKQREVIYGSHLVQGKMNHGMEDYIVTEERHVDDHVLGLFAIFDGHSGRDVTEYLQSHLFDNILSQSDFWEDPEGAIRRAYKATDEEILAKKVGKRGGSTAVTAILIDGRKLIVAHVGDSRAVICRNGSAKPITVDHEPEEEKELVESRGGFVVQMPGSVPRVDGQLAMSRAFGDARLKEHITSEPDIRILTIDNETEFTILASDGLWKVMSNQEACDCIREMGMDPQKASEKLIKEALTKMSYDDISCVVVTFH</sequence>
<reference evidence="3 4" key="1">
    <citation type="submission" date="2024-03" db="EMBL/GenBank/DDBJ databases">
        <authorList>
            <person name="Gkanogiannis A."/>
            <person name="Becerra Lopez-Lavalle L."/>
        </authorList>
    </citation>
    <scope>NUCLEOTIDE SEQUENCE [LARGE SCALE GENOMIC DNA]</scope>
</reference>
<dbReference type="PROSITE" id="PS51746">
    <property type="entry name" value="PPM_2"/>
    <property type="match status" value="1"/>
</dbReference>
<organism evidence="3 4">
    <name type="scientific">Citrullus colocynthis</name>
    <name type="common">colocynth</name>
    <dbReference type="NCBI Taxonomy" id="252529"/>
    <lineage>
        <taxon>Eukaryota</taxon>
        <taxon>Viridiplantae</taxon>
        <taxon>Streptophyta</taxon>
        <taxon>Embryophyta</taxon>
        <taxon>Tracheophyta</taxon>
        <taxon>Spermatophyta</taxon>
        <taxon>Magnoliopsida</taxon>
        <taxon>eudicotyledons</taxon>
        <taxon>Gunneridae</taxon>
        <taxon>Pentapetalae</taxon>
        <taxon>rosids</taxon>
        <taxon>fabids</taxon>
        <taxon>Cucurbitales</taxon>
        <taxon>Cucurbitaceae</taxon>
        <taxon>Benincaseae</taxon>
        <taxon>Citrullus</taxon>
    </lineage>
</organism>
<dbReference type="SUPFAM" id="SSF81606">
    <property type="entry name" value="PP2C-like"/>
    <property type="match status" value="1"/>
</dbReference>